<dbReference type="Proteomes" id="UP001431783">
    <property type="component" value="Unassembled WGS sequence"/>
</dbReference>
<feature type="transmembrane region" description="Helical" evidence="15">
    <location>
        <begin position="163"/>
        <end position="186"/>
    </location>
</feature>
<protein>
    <recommendedName>
        <fullName evidence="5">Translocon-associated protein subunit delta</fullName>
    </recommendedName>
    <alternativeName>
        <fullName evidence="14">Signal sequence receptor subunit delta</fullName>
    </alternativeName>
</protein>
<gene>
    <name evidence="16" type="ORF">WA026_020485</name>
</gene>
<dbReference type="EMBL" id="JARQZJ010000135">
    <property type="protein sequence ID" value="KAK9892495.1"/>
    <property type="molecule type" value="Genomic_DNA"/>
</dbReference>
<comment type="subcellular location">
    <subcellularLocation>
        <location evidence="2">Endoplasmic reticulum membrane</location>
        <topology evidence="2">Single-pass type I membrane protein</topology>
    </subcellularLocation>
</comment>
<evidence type="ECO:0000256" key="13">
    <source>
        <dbReference type="ARBA" id="ARBA00023157"/>
    </source>
</evidence>
<evidence type="ECO:0000256" key="14">
    <source>
        <dbReference type="ARBA" id="ARBA00031791"/>
    </source>
</evidence>
<comment type="function">
    <text evidence="1">TRAP proteins are part of a complex whose function is to bind calcium to the ER membrane and thereby regulate the retention of ER resident proteins.</text>
</comment>
<keyword evidence="9" id="KW-0256">Endoplasmic reticulum</keyword>
<keyword evidence="13" id="KW-1015">Disulfide bond</keyword>
<evidence type="ECO:0000256" key="8">
    <source>
        <dbReference type="ARBA" id="ARBA00022729"/>
    </source>
</evidence>
<evidence type="ECO:0000313" key="16">
    <source>
        <dbReference type="EMBL" id="KAK9892495.1"/>
    </source>
</evidence>
<keyword evidence="7 15" id="KW-0812">Transmembrane</keyword>
<keyword evidence="8" id="KW-0732">Signal</keyword>
<sequence>MPINTTQLNSSALEVRALNRFEMNLTLFILVFWVYMLKFVCCFKCVESELYESVSYTTEDTTVLSQIAYISEFKVRCRSPYRKLGNLYALFKEKIIPVANVAPNMYQISWTEELKNAKVGVISIKIFNEMENYLLKMRIRNGEYLDISLLSFLKIKMNKTVSFSGPCISCEFLASIFSLFIAYYAIHLRMKFVS</sequence>
<keyword evidence="6" id="KW-1017">Isopeptide bond</keyword>
<keyword evidence="10" id="KW-0832">Ubl conjugation</keyword>
<keyword evidence="17" id="KW-1185">Reference proteome</keyword>
<evidence type="ECO:0000256" key="5">
    <source>
        <dbReference type="ARBA" id="ARBA00014387"/>
    </source>
</evidence>
<evidence type="ECO:0000313" key="17">
    <source>
        <dbReference type="Proteomes" id="UP001431783"/>
    </source>
</evidence>
<feature type="transmembrane region" description="Helical" evidence="15">
    <location>
        <begin position="25"/>
        <end position="46"/>
    </location>
</feature>
<name>A0AAW1VCQ1_9CUCU</name>
<organism evidence="16 17">
    <name type="scientific">Henosepilachna vigintioctopunctata</name>
    <dbReference type="NCBI Taxonomy" id="420089"/>
    <lineage>
        <taxon>Eukaryota</taxon>
        <taxon>Metazoa</taxon>
        <taxon>Ecdysozoa</taxon>
        <taxon>Arthropoda</taxon>
        <taxon>Hexapoda</taxon>
        <taxon>Insecta</taxon>
        <taxon>Pterygota</taxon>
        <taxon>Neoptera</taxon>
        <taxon>Endopterygota</taxon>
        <taxon>Coleoptera</taxon>
        <taxon>Polyphaga</taxon>
        <taxon>Cucujiformia</taxon>
        <taxon>Coccinelloidea</taxon>
        <taxon>Coccinellidae</taxon>
        <taxon>Epilachninae</taxon>
        <taxon>Epilachnini</taxon>
        <taxon>Henosepilachna</taxon>
    </lineage>
</organism>
<evidence type="ECO:0000256" key="6">
    <source>
        <dbReference type="ARBA" id="ARBA00022499"/>
    </source>
</evidence>
<comment type="similarity">
    <text evidence="3">Belongs to the TRAP-delta family.</text>
</comment>
<evidence type="ECO:0000256" key="7">
    <source>
        <dbReference type="ARBA" id="ARBA00022692"/>
    </source>
</evidence>
<evidence type="ECO:0000256" key="15">
    <source>
        <dbReference type="SAM" id="Phobius"/>
    </source>
</evidence>
<dbReference type="PANTHER" id="PTHR12731">
    <property type="entry name" value="TRANSLOCON-ASSOCIATED PROTEIN, DELTA SUBUNIT"/>
    <property type="match status" value="1"/>
</dbReference>
<evidence type="ECO:0000256" key="2">
    <source>
        <dbReference type="ARBA" id="ARBA00004115"/>
    </source>
</evidence>
<reference evidence="16 17" key="1">
    <citation type="submission" date="2023-03" db="EMBL/GenBank/DDBJ databases">
        <title>Genome insight into feeding habits of ladybird beetles.</title>
        <authorList>
            <person name="Li H.-S."/>
            <person name="Huang Y.-H."/>
            <person name="Pang H."/>
        </authorList>
    </citation>
    <scope>NUCLEOTIDE SEQUENCE [LARGE SCALE GENOMIC DNA]</scope>
    <source>
        <strain evidence="16">SYSU_2023b</strain>
        <tissue evidence="16">Whole body</tissue>
    </source>
</reference>
<dbReference type="GO" id="GO:0005789">
    <property type="term" value="C:endoplasmic reticulum membrane"/>
    <property type="evidence" value="ECO:0007669"/>
    <property type="project" value="UniProtKB-SubCell"/>
</dbReference>
<dbReference type="PANTHER" id="PTHR12731:SF1">
    <property type="entry name" value="TRANSLOCON-ASSOCIATED PROTEIN SUBUNIT DELTA"/>
    <property type="match status" value="1"/>
</dbReference>
<keyword evidence="11 15" id="KW-1133">Transmembrane helix</keyword>
<evidence type="ECO:0000256" key="11">
    <source>
        <dbReference type="ARBA" id="ARBA00022989"/>
    </source>
</evidence>
<evidence type="ECO:0000256" key="3">
    <source>
        <dbReference type="ARBA" id="ARBA00009294"/>
    </source>
</evidence>
<evidence type="ECO:0000256" key="1">
    <source>
        <dbReference type="ARBA" id="ARBA00002838"/>
    </source>
</evidence>
<accession>A0AAW1VCQ1</accession>
<evidence type="ECO:0000256" key="12">
    <source>
        <dbReference type="ARBA" id="ARBA00023136"/>
    </source>
</evidence>
<dbReference type="Pfam" id="PF05404">
    <property type="entry name" value="TRAP-delta"/>
    <property type="match status" value="1"/>
</dbReference>
<evidence type="ECO:0000256" key="9">
    <source>
        <dbReference type="ARBA" id="ARBA00022824"/>
    </source>
</evidence>
<proteinExistence type="inferred from homology"/>
<dbReference type="InterPro" id="IPR008855">
    <property type="entry name" value="TRAP-delta"/>
</dbReference>
<comment type="subunit">
    <text evidence="4">Heterotetramer of TRAP-alpha, TRAP-beta, TRAP-delta and TRAP-gamma.</text>
</comment>
<evidence type="ECO:0000256" key="4">
    <source>
        <dbReference type="ARBA" id="ARBA00011819"/>
    </source>
</evidence>
<keyword evidence="12 15" id="KW-0472">Membrane</keyword>
<comment type="caution">
    <text evidence="16">The sequence shown here is derived from an EMBL/GenBank/DDBJ whole genome shotgun (WGS) entry which is preliminary data.</text>
</comment>
<evidence type="ECO:0000256" key="10">
    <source>
        <dbReference type="ARBA" id="ARBA00022843"/>
    </source>
</evidence>
<dbReference type="AlphaFoldDB" id="A0AAW1VCQ1"/>